<keyword evidence="7 8" id="KW-0472">Membrane</keyword>
<comment type="subcellular location">
    <subcellularLocation>
        <location evidence="1">Cell membrane</location>
        <topology evidence="1">Multi-pass membrane protein</topology>
    </subcellularLocation>
</comment>
<keyword evidence="11" id="KW-1185">Reference proteome</keyword>
<dbReference type="PANTHER" id="PTHR33908">
    <property type="entry name" value="MANNOSYLTRANSFERASE YKCB-RELATED"/>
    <property type="match status" value="1"/>
</dbReference>
<feature type="domain" description="Glycosyltransferase RgtA/B/C/D-like" evidence="9">
    <location>
        <begin position="135"/>
        <end position="264"/>
    </location>
</feature>
<feature type="non-terminal residue" evidence="10">
    <location>
        <position position="273"/>
    </location>
</feature>
<evidence type="ECO:0000256" key="3">
    <source>
        <dbReference type="ARBA" id="ARBA00022676"/>
    </source>
</evidence>
<gene>
    <name evidence="10" type="ORF">D7X12_35825</name>
</gene>
<accession>A0A3A8MY36</accession>
<dbReference type="Proteomes" id="UP000273405">
    <property type="component" value="Unassembled WGS sequence"/>
</dbReference>
<dbReference type="EMBL" id="RAWG01000368">
    <property type="protein sequence ID" value="RKH33645.1"/>
    <property type="molecule type" value="Genomic_DNA"/>
</dbReference>
<feature type="transmembrane region" description="Helical" evidence="8">
    <location>
        <begin position="177"/>
        <end position="196"/>
    </location>
</feature>
<feature type="transmembrane region" description="Helical" evidence="8">
    <location>
        <begin position="236"/>
        <end position="257"/>
    </location>
</feature>
<keyword evidence="3" id="KW-0328">Glycosyltransferase</keyword>
<dbReference type="AlphaFoldDB" id="A0A3A8MY36"/>
<keyword evidence="6 8" id="KW-1133">Transmembrane helix</keyword>
<feature type="transmembrane region" description="Helical" evidence="8">
    <location>
        <begin position="20"/>
        <end position="37"/>
    </location>
</feature>
<evidence type="ECO:0000259" key="9">
    <source>
        <dbReference type="Pfam" id="PF13231"/>
    </source>
</evidence>
<dbReference type="PANTHER" id="PTHR33908:SF11">
    <property type="entry name" value="MEMBRANE PROTEIN"/>
    <property type="match status" value="1"/>
</dbReference>
<evidence type="ECO:0000256" key="1">
    <source>
        <dbReference type="ARBA" id="ARBA00004651"/>
    </source>
</evidence>
<sequence length="273" mass="30151">MTPPLPLTERVDAWLVLHRRRVLGVLLFAAVFVRLMVGMELAGGPLLHIHEKNPSSDNYFFAQWSQHLSEGDWLQRQPLHPMTAWMRRVAGQVMREHPTYPVQLGLAKDTAYAPQAMAVTLWDHWLGGPTYFQEPLYPYLLALTRVVFGADAAFVFAWQLALGVLGVFLAYRLGRVLFSETAGVAAAVLALLYAPLVVHEFTLLRDSLIVLFTLVLVTALVAALERGGWRWTAFGALAGLAVLVKVPFVIFVGLALAGAVASRRCRAPDVGRV</sequence>
<dbReference type="InterPro" id="IPR038731">
    <property type="entry name" value="RgtA/B/C-like"/>
</dbReference>
<protein>
    <recommendedName>
        <fullName evidence="9">Glycosyltransferase RgtA/B/C/D-like domain-containing protein</fullName>
    </recommendedName>
</protein>
<evidence type="ECO:0000256" key="5">
    <source>
        <dbReference type="ARBA" id="ARBA00022692"/>
    </source>
</evidence>
<feature type="transmembrane region" description="Helical" evidence="8">
    <location>
        <begin position="208"/>
        <end position="224"/>
    </location>
</feature>
<evidence type="ECO:0000313" key="11">
    <source>
        <dbReference type="Proteomes" id="UP000273405"/>
    </source>
</evidence>
<keyword evidence="4" id="KW-0808">Transferase</keyword>
<evidence type="ECO:0000256" key="8">
    <source>
        <dbReference type="SAM" id="Phobius"/>
    </source>
</evidence>
<evidence type="ECO:0000256" key="7">
    <source>
        <dbReference type="ARBA" id="ARBA00023136"/>
    </source>
</evidence>
<keyword evidence="5 8" id="KW-0812">Transmembrane</keyword>
<comment type="caution">
    <text evidence="10">The sequence shown here is derived from an EMBL/GenBank/DDBJ whole genome shotgun (WGS) entry which is preliminary data.</text>
</comment>
<dbReference type="InterPro" id="IPR050297">
    <property type="entry name" value="LipidA_mod_glycosyltrf_83"/>
</dbReference>
<organism evidence="10 11">
    <name type="scientific">Corallococcus sicarius</name>
    <dbReference type="NCBI Taxonomy" id="2316726"/>
    <lineage>
        <taxon>Bacteria</taxon>
        <taxon>Pseudomonadati</taxon>
        <taxon>Myxococcota</taxon>
        <taxon>Myxococcia</taxon>
        <taxon>Myxococcales</taxon>
        <taxon>Cystobacterineae</taxon>
        <taxon>Myxococcaceae</taxon>
        <taxon>Corallococcus</taxon>
    </lineage>
</organism>
<dbReference type="GO" id="GO:0009103">
    <property type="term" value="P:lipopolysaccharide biosynthetic process"/>
    <property type="evidence" value="ECO:0007669"/>
    <property type="project" value="UniProtKB-ARBA"/>
</dbReference>
<evidence type="ECO:0000313" key="10">
    <source>
        <dbReference type="EMBL" id="RKH33645.1"/>
    </source>
</evidence>
<feature type="transmembrane region" description="Helical" evidence="8">
    <location>
        <begin position="146"/>
        <end position="171"/>
    </location>
</feature>
<evidence type="ECO:0000256" key="4">
    <source>
        <dbReference type="ARBA" id="ARBA00022679"/>
    </source>
</evidence>
<dbReference type="GO" id="GO:0016763">
    <property type="term" value="F:pentosyltransferase activity"/>
    <property type="evidence" value="ECO:0007669"/>
    <property type="project" value="TreeGrafter"/>
</dbReference>
<evidence type="ECO:0000256" key="6">
    <source>
        <dbReference type="ARBA" id="ARBA00022989"/>
    </source>
</evidence>
<name>A0A3A8MY36_9BACT</name>
<dbReference type="GO" id="GO:0005886">
    <property type="term" value="C:plasma membrane"/>
    <property type="evidence" value="ECO:0007669"/>
    <property type="project" value="UniProtKB-SubCell"/>
</dbReference>
<evidence type="ECO:0000256" key="2">
    <source>
        <dbReference type="ARBA" id="ARBA00022475"/>
    </source>
</evidence>
<proteinExistence type="predicted"/>
<dbReference type="Pfam" id="PF13231">
    <property type="entry name" value="PMT_2"/>
    <property type="match status" value="1"/>
</dbReference>
<dbReference type="RefSeq" id="WP_208719492.1">
    <property type="nucleotide sequence ID" value="NZ_RAWG01000368.1"/>
</dbReference>
<keyword evidence="2" id="KW-1003">Cell membrane</keyword>
<reference evidence="11" key="1">
    <citation type="submission" date="2018-09" db="EMBL/GenBank/DDBJ databases">
        <authorList>
            <person name="Livingstone P.G."/>
            <person name="Whitworth D.E."/>
        </authorList>
    </citation>
    <scope>NUCLEOTIDE SEQUENCE [LARGE SCALE GENOMIC DNA]</scope>
    <source>
        <strain evidence="11">CA040B</strain>
    </source>
</reference>